<dbReference type="InterPro" id="IPR029063">
    <property type="entry name" value="SAM-dependent_MTases_sf"/>
</dbReference>
<dbReference type="Proteomes" id="UP001630127">
    <property type="component" value="Unassembled WGS sequence"/>
</dbReference>
<dbReference type="Gene3D" id="3.40.50.150">
    <property type="entry name" value="Vaccinia Virus protein VP39"/>
    <property type="match status" value="2"/>
</dbReference>
<evidence type="ECO:0000313" key="9">
    <source>
        <dbReference type="EMBL" id="KAL3523682.1"/>
    </source>
</evidence>
<dbReference type="AlphaFoldDB" id="A0ABD2ZZU6"/>
<evidence type="ECO:0000256" key="2">
    <source>
        <dbReference type="ARBA" id="ARBA00004913"/>
    </source>
</evidence>
<evidence type="ECO:0000256" key="4">
    <source>
        <dbReference type="ARBA" id="ARBA00022603"/>
    </source>
</evidence>
<name>A0ABD2ZZU6_9GENT</name>
<keyword evidence="7" id="KW-0460">Magnesium</keyword>
<dbReference type="PANTHER" id="PTHR31009">
    <property type="entry name" value="S-ADENOSYL-L-METHIONINE:CARBOXYL METHYLTRANSFERASE FAMILY PROTEIN"/>
    <property type="match status" value="1"/>
</dbReference>
<comment type="similarity">
    <text evidence="3">Belongs to the methyltransferase superfamily. Type-7 methyltransferase family.</text>
</comment>
<accession>A0ABD2ZZU6</accession>
<proteinExistence type="inferred from homology"/>
<dbReference type="SUPFAM" id="SSF53335">
    <property type="entry name" value="S-adenosyl-L-methionine-dependent methyltransferases"/>
    <property type="match status" value="2"/>
</dbReference>
<keyword evidence="4" id="KW-0489">Methyltransferase</keyword>
<gene>
    <name evidence="9" type="ORF">ACH5RR_016516</name>
</gene>
<evidence type="ECO:0000256" key="1">
    <source>
        <dbReference type="ARBA" id="ARBA00001946"/>
    </source>
</evidence>
<keyword evidence="10" id="KW-1185">Reference proteome</keyword>
<dbReference type="GO" id="GO:0046872">
    <property type="term" value="F:metal ion binding"/>
    <property type="evidence" value="ECO:0007669"/>
    <property type="project" value="UniProtKB-KW"/>
</dbReference>
<comment type="cofactor">
    <cofactor evidence="1">
        <name>Mg(2+)</name>
        <dbReference type="ChEBI" id="CHEBI:18420"/>
    </cofactor>
</comment>
<reference evidence="9 10" key="1">
    <citation type="submission" date="2024-11" db="EMBL/GenBank/DDBJ databases">
        <title>A near-complete genome assembly of Cinchona calisaya.</title>
        <authorList>
            <person name="Lian D.C."/>
            <person name="Zhao X.W."/>
            <person name="Wei L."/>
        </authorList>
    </citation>
    <scope>NUCLEOTIDE SEQUENCE [LARGE SCALE GENOMIC DNA]</scope>
    <source>
        <tissue evidence="9">Nenye</tissue>
    </source>
</reference>
<evidence type="ECO:0000256" key="7">
    <source>
        <dbReference type="ARBA" id="ARBA00022842"/>
    </source>
</evidence>
<sequence length="678" mass="76516">MEELQQVLHMNGGEGDTSYDKNSSHQKLVLTKAKPVLEKCIQELVISSSILPKCIRVADLGCSSGPNTLSTVLGIIESLDKACHEKNHHHHHEPPPRIQRLPGFYEKLEKENGRKYGSCFIAAMPGSFYGRLFPDHSMHFLHSSYCLHWLSQVPSGLVTESGIPLNKGSLYLAKTSPPRVHKAYLDQFTKDFTTFLRMHSEELVPRGRILLTFMCKGDEIDGPNFLDVLDMAINDLVLEGHVAEEKLDSFNMPNYTPTVEEVRFVTEEEGSFEILNLETFKLSFDATYPVENDQRFQLYDDQVHARAAYVAALVRAVYEPILACHFGEAVMPDLFNRFAKNTEKKLVLTKVKPVLEKCIQDLFSSCSLPIRCITVADLGCSSGPNTVSTVLEIIESIDKAWHEMINHHHEPPRIQVFLNDLFGNDFNTVFKLLPGFYEKLEKENGRKYGSCLVAAMPGSFYGRLFPDHSVHFLHSSYSLHWLSQVPSGLVTESGIPLNKGSIYFAKTSPPHVHKAYLDQFTKDFTMFLRMHSEELVPRGHILLTFMCKGDEIDGSNNILELLLDKAINDLVVEGHVEEEKLDSFNIPLYAPSVEEAKYIIEGEGSFEILNLQTFKLPIKAEAAVVARSIRAIYEPMLASHFGEAIMPDLFNRFAKETEKVLQMGKGFNNNMIISLAKK</sequence>
<dbReference type="GO" id="GO:0032259">
    <property type="term" value="P:methylation"/>
    <property type="evidence" value="ECO:0007669"/>
    <property type="project" value="UniProtKB-KW"/>
</dbReference>
<dbReference type="Gene3D" id="1.10.1200.270">
    <property type="entry name" value="Methyltransferase, alpha-helical capping domain"/>
    <property type="match status" value="2"/>
</dbReference>
<evidence type="ECO:0000256" key="5">
    <source>
        <dbReference type="ARBA" id="ARBA00022679"/>
    </source>
</evidence>
<dbReference type="InterPro" id="IPR005299">
    <property type="entry name" value="MeTrfase_7"/>
</dbReference>
<evidence type="ECO:0000313" key="10">
    <source>
        <dbReference type="Proteomes" id="UP001630127"/>
    </source>
</evidence>
<dbReference type="GO" id="GO:0008168">
    <property type="term" value="F:methyltransferase activity"/>
    <property type="evidence" value="ECO:0007669"/>
    <property type="project" value="UniProtKB-KW"/>
</dbReference>
<organism evidence="9 10">
    <name type="scientific">Cinchona calisaya</name>
    <dbReference type="NCBI Taxonomy" id="153742"/>
    <lineage>
        <taxon>Eukaryota</taxon>
        <taxon>Viridiplantae</taxon>
        <taxon>Streptophyta</taxon>
        <taxon>Embryophyta</taxon>
        <taxon>Tracheophyta</taxon>
        <taxon>Spermatophyta</taxon>
        <taxon>Magnoliopsida</taxon>
        <taxon>eudicotyledons</taxon>
        <taxon>Gunneridae</taxon>
        <taxon>Pentapetalae</taxon>
        <taxon>asterids</taxon>
        <taxon>lamiids</taxon>
        <taxon>Gentianales</taxon>
        <taxon>Rubiaceae</taxon>
        <taxon>Cinchonoideae</taxon>
        <taxon>Cinchoneae</taxon>
        <taxon>Cinchona</taxon>
    </lineage>
</organism>
<comment type="pathway">
    <text evidence="2">Alkaloid biosynthesis.</text>
</comment>
<evidence type="ECO:0000256" key="8">
    <source>
        <dbReference type="SAM" id="MobiDB-lite"/>
    </source>
</evidence>
<feature type="region of interest" description="Disordered" evidence="8">
    <location>
        <begin position="1"/>
        <end position="22"/>
    </location>
</feature>
<evidence type="ECO:0000256" key="3">
    <source>
        <dbReference type="ARBA" id="ARBA00007967"/>
    </source>
</evidence>
<dbReference type="Pfam" id="PF03492">
    <property type="entry name" value="Methyltransf_7"/>
    <property type="match status" value="2"/>
</dbReference>
<comment type="caution">
    <text evidence="9">The sequence shown here is derived from an EMBL/GenBank/DDBJ whole genome shotgun (WGS) entry which is preliminary data.</text>
</comment>
<keyword evidence="6" id="KW-0479">Metal-binding</keyword>
<dbReference type="EMBL" id="JBJUIK010000007">
    <property type="protein sequence ID" value="KAL3523682.1"/>
    <property type="molecule type" value="Genomic_DNA"/>
</dbReference>
<evidence type="ECO:0000256" key="6">
    <source>
        <dbReference type="ARBA" id="ARBA00022723"/>
    </source>
</evidence>
<dbReference type="InterPro" id="IPR042086">
    <property type="entry name" value="MeTrfase_capping"/>
</dbReference>
<keyword evidence="5" id="KW-0808">Transferase</keyword>
<protein>
    <submittedName>
        <fullName evidence="9">Uncharacterized protein</fullName>
    </submittedName>
</protein>